<dbReference type="AlphaFoldDB" id="A0A7S2E0J5"/>
<organism evidence="3">
    <name type="scientific">Octactis speculum</name>
    <dbReference type="NCBI Taxonomy" id="3111310"/>
    <lineage>
        <taxon>Eukaryota</taxon>
        <taxon>Sar</taxon>
        <taxon>Stramenopiles</taxon>
        <taxon>Ochrophyta</taxon>
        <taxon>Dictyochophyceae</taxon>
        <taxon>Dictyochales</taxon>
        <taxon>Dictyochaceae</taxon>
        <taxon>Octactis</taxon>
    </lineage>
</organism>
<dbReference type="GO" id="GO:0016787">
    <property type="term" value="F:hydrolase activity"/>
    <property type="evidence" value="ECO:0007669"/>
    <property type="project" value="InterPro"/>
</dbReference>
<dbReference type="InterPro" id="IPR032466">
    <property type="entry name" value="Metal_Hydrolase"/>
</dbReference>
<dbReference type="SUPFAM" id="SSF51556">
    <property type="entry name" value="Metallo-dependent hydrolases"/>
    <property type="match status" value="1"/>
</dbReference>
<feature type="domain" description="Amidohydrolase-related" evidence="2">
    <location>
        <begin position="94"/>
        <end position="339"/>
    </location>
</feature>
<dbReference type="Gene3D" id="3.20.20.140">
    <property type="entry name" value="Metal-dependent hydrolases"/>
    <property type="match status" value="1"/>
</dbReference>
<dbReference type="PANTHER" id="PTHR43569:SF2">
    <property type="entry name" value="AMIDOHYDROLASE-RELATED DOMAIN-CONTAINING PROTEIN"/>
    <property type="match status" value="1"/>
</dbReference>
<name>A0A7S2E0J5_9STRA</name>
<comment type="similarity">
    <text evidence="1">Belongs to the metallo-dependent hydrolases superfamily.</text>
</comment>
<dbReference type="InterPro" id="IPR006680">
    <property type="entry name" value="Amidohydro-rel"/>
</dbReference>
<sequence>MIDPHFHFLDPITYPEQHATLIRAHPDLEPFLPQDYAEAMAAAAAGCGRRLAASVHLEVIPEDGVREVAWVQSLVDGGSGGGSGGGGGHSSNYKSPVRGIVATADPSTPEFPQELDRCLAASPLVRGVRWILNYDGPLLQGETPTVDRATWPRTRSNFLMPPVDPNLGQSFRALAARRLSFDLQCNPHQLAHAAAFLAEHPGVPVCLDHVGSLRLGREGKTKGNGDDEGDDVLLDRWRSGMAALAALPQVHVKLSMIGYAVPGWQTDASKEATAKAVLHTCIDLFGASRCMFASNFPVDIDASTTADFLFSKYHEWTQHLGAAQQADLWYNTAARFYRL</sequence>
<evidence type="ECO:0000259" key="2">
    <source>
        <dbReference type="Pfam" id="PF04909"/>
    </source>
</evidence>
<dbReference type="InterPro" id="IPR052350">
    <property type="entry name" value="Metallo-dep_Lactonases"/>
</dbReference>
<gene>
    <name evidence="3" type="ORF">DSPE1174_LOCUS26916</name>
</gene>
<dbReference type="EMBL" id="HBGS01052108">
    <property type="protein sequence ID" value="CAD9469494.1"/>
    <property type="molecule type" value="Transcribed_RNA"/>
</dbReference>
<accession>A0A7S2E0J5</accession>
<reference evidence="3" key="1">
    <citation type="submission" date="2021-01" db="EMBL/GenBank/DDBJ databases">
        <authorList>
            <person name="Corre E."/>
            <person name="Pelletier E."/>
            <person name="Niang G."/>
            <person name="Scheremetjew M."/>
            <person name="Finn R."/>
            <person name="Kale V."/>
            <person name="Holt S."/>
            <person name="Cochrane G."/>
            <person name="Meng A."/>
            <person name="Brown T."/>
            <person name="Cohen L."/>
        </authorList>
    </citation>
    <scope>NUCLEOTIDE SEQUENCE</scope>
    <source>
        <strain evidence="3">CCMP1381</strain>
    </source>
</reference>
<evidence type="ECO:0000313" key="3">
    <source>
        <dbReference type="EMBL" id="CAD9469494.1"/>
    </source>
</evidence>
<dbReference type="PANTHER" id="PTHR43569">
    <property type="entry name" value="AMIDOHYDROLASE"/>
    <property type="match status" value="1"/>
</dbReference>
<evidence type="ECO:0000256" key="1">
    <source>
        <dbReference type="ARBA" id="ARBA00038310"/>
    </source>
</evidence>
<protein>
    <recommendedName>
        <fullName evidence="2">Amidohydrolase-related domain-containing protein</fullName>
    </recommendedName>
</protein>
<proteinExistence type="inferred from homology"/>
<dbReference type="Pfam" id="PF04909">
    <property type="entry name" value="Amidohydro_2"/>
    <property type="match status" value="1"/>
</dbReference>